<dbReference type="Pfam" id="PF13489">
    <property type="entry name" value="Methyltransf_23"/>
    <property type="match status" value="1"/>
</dbReference>
<sequence>MGRIDQLFNVINQAVKDKGIFYVIKRASFILIYLAYHKLFSKQKFFTFKDKSYVYFHDIINNTWMNERSIEVPIVMEIVNQNKGKRILEIGNVLSNYYKVSHDIVDKYEKAPNVINQDVVDFKTNEKYDLIVSISTLEHVGWDEEPRDDKKISKALKNLKNCLNPKGIMIVTLPLGYNQALNSHLKNGTIKFYEQNYLLRIGNNSWREA</sequence>
<dbReference type="Gene3D" id="3.40.50.150">
    <property type="entry name" value="Vaccinia Virus protein VP39"/>
    <property type="match status" value="1"/>
</dbReference>
<evidence type="ECO:0000313" key="1">
    <source>
        <dbReference type="EMBL" id="SVD59343.1"/>
    </source>
</evidence>
<dbReference type="EMBL" id="UINC01160601">
    <property type="protein sequence ID" value="SVD59343.1"/>
    <property type="molecule type" value="Genomic_DNA"/>
</dbReference>
<organism evidence="1">
    <name type="scientific">marine metagenome</name>
    <dbReference type="NCBI Taxonomy" id="408172"/>
    <lineage>
        <taxon>unclassified sequences</taxon>
        <taxon>metagenomes</taxon>
        <taxon>ecological metagenomes</taxon>
    </lineage>
</organism>
<protein>
    <recommendedName>
        <fullName evidence="2">Methyltransferase type 11 domain-containing protein</fullName>
    </recommendedName>
</protein>
<proteinExistence type="predicted"/>
<dbReference type="AlphaFoldDB" id="A0A382WKP4"/>
<feature type="non-terminal residue" evidence="1">
    <location>
        <position position="209"/>
    </location>
</feature>
<gene>
    <name evidence="1" type="ORF">METZ01_LOCUS412197</name>
</gene>
<accession>A0A382WKP4</accession>
<name>A0A382WKP4_9ZZZZ</name>
<dbReference type="SUPFAM" id="SSF53335">
    <property type="entry name" value="S-adenosyl-L-methionine-dependent methyltransferases"/>
    <property type="match status" value="1"/>
</dbReference>
<evidence type="ECO:0008006" key="2">
    <source>
        <dbReference type="Google" id="ProtNLM"/>
    </source>
</evidence>
<dbReference type="InterPro" id="IPR029063">
    <property type="entry name" value="SAM-dependent_MTases_sf"/>
</dbReference>
<reference evidence="1" key="1">
    <citation type="submission" date="2018-05" db="EMBL/GenBank/DDBJ databases">
        <authorList>
            <person name="Lanie J.A."/>
            <person name="Ng W.-L."/>
            <person name="Kazmierczak K.M."/>
            <person name="Andrzejewski T.M."/>
            <person name="Davidsen T.M."/>
            <person name="Wayne K.J."/>
            <person name="Tettelin H."/>
            <person name="Glass J.I."/>
            <person name="Rusch D."/>
            <person name="Podicherti R."/>
            <person name="Tsui H.-C.T."/>
            <person name="Winkler M.E."/>
        </authorList>
    </citation>
    <scope>NUCLEOTIDE SEQUENCE</scope>
</reference>